<feature type="region of interest" description="Disordered" evidence="5">
    <location>
        <begin position="768"/>
        <end position="799"/>
    </location>
</feature>
<feature type="compositionally biased region" description="Low complexity" evidence="5">
    <location>
        <begin position="845"/>
        <end position="858"/>
    </location>
</feature>
<organism evidence="7">
    <name type="scientific">Scylla olivacea</name>
    <name type="common">Orange mud crab</name>
    <name type="synonym">Cancer olivacea</name>
    <dbReference type="NCBI Taxonomy" id="85551"/>
    <lineage>
        <taxon>Eukaryota</taxon>
        <taxon>Metazoa</taxon>
        <taxon>Ecdysozoa</taxon>
        <taxon>Arthropoda</taxon>
        <taxon>Crustacea</taxon>
        <taxon>Multicrustacea</taxon>
        <taxon>Malacostraca</taxon>
        <taxon>Eumalacostraca</taxon>
        <taxon>Eucarida</taxon>
        <taxon>Decapoda</taxon>
        <taxon>Pleocyemata</taxon>
        <taxon>Brachyura</taxon>
        <taxon>Eubrachyura</taxon>
        <taxon>Portunoidea</taxon>
        <taxon>Portunidae</taxon>
        <taxon>Portuninae</taxon>
        <taxon>Scylla</taxon>
    </lineage>
</organism>
<dbReference type="EMBL" id="GDRN01088515">
    <property type="protein sequence ID" value="JAI60845.1"/>
    <property type="molecule type" value="Transcribed_RNA"/>
</dbReference>
<feature type="coiled-coil region" evidence="4">
    <location>
        <begin position="1242"/>
        <end position="1269"/>
    </location>
</feature>
<evidence type="ECO:0000256" key="4">
    <source>
        <dbReference type="SAM" id="Coils"/>
    </source>
</evidence>
<reference evidence="7" key="1">
    <citation type="submission" date="2015-09" db="EMBL/GenBank/DDBJ databases">
        <title>Scylla olivacea transcriptome.</title>
        <authorList>
            <person name="Ikhwanuddin M."/>
        </authorList>
    </citation>
    <scope>NUCLEOTIDE SEQUENCE</scope>
</reference>
<dbReference type="PANTHER" id="PTHR46515:SF1">
    <property type="entry name" value="TATA ELEMENT MODULATORY FACTOR"/>
    <property type="match status" value="1"/>
</dbReference>
<dbReference type="InterPro" id="IPR022091">
    <property type="entry name" value="TMF_TATA-bd"/>
</dbReference>
<evidence type="ECO:0000256" key="3">
    <source>
        <dbReference type="ARBA" id="ARBA00023054"/>
    </source>
</evidence>
<dbReference type="Pfam" id="PF12329">
    <property type="entry name" value="TMF_DNA_bd"/>
    <property type="match status" value="1"/>
</dbReference>
<dbReference type="GO" id="GO:0005783">
    <property type="term" value="C:endoplasmic reticulum"/>
    <property type="evidence" value="ECO:0007669"/>
    <property type="project" value="TreeGrafter"/>
</dbReference>
<feature type="compositionally biased region" description="Polar residues" evidence="5">
    <location>
        <begin position="579"/>
        <end position="591"/>
    </location>
</feature>
<feature type="domain" description="TATA element modulatory factor 1 TATA binding" evidence="6">
    <location>
        <begin position="1407"/>
        <end position="1515"/>
    </location>
</feature>
<feature type="compositionally biased region" description="Polar residues" evidence="5">
    <location>
        <begin position="170"/>
        <end position="187"/>
    </location>
</feature>
<feature type="compositionally biased region" description="Low complexity" evidence="5">
    <location>
        <begin position="430"/>
        <end position="443"/>
    </location>
</feature>
<accession>A0A0P4W5H2</accession>
<dbReference type="Pfam" id="PF12325">
    <property type="entry name" value="TMF_TATA_bd"/>
    <property type="match status" value="1"/>
</dbReference>
<evidence type="ECO:0000256" key="2">
    <source>
        <dbReference type="ARBA" id="ARBA00023034"/>
    </source>
</evidence>
<dbReference type="PANTHER" id="PTHR46515">
    <property type="entry name" value="TATA ELEMENT MODULATORY FACTOR TMF1"/>
    <property type="match status" value="1"/>
</dbReference>
<name>A0A0P4W5H2_SCYOL</name>
<evidence type="ECO:0000256" key="1">
    <source>
        <dbReference type="ARBA" id="ARBA00004555"/>
    </source>
</evidence>
<dbReference type="GO" id="GO:0005794">
    <property type="term" value="C:Golgi apparatus"/>
    <property type="evidence" value="ECO:0007669"/>
    <property type="project" value="UniProtKB-SubCell"/>
</dbReference>
<comment type="subcellular location">
    <subcellularLocation>
        <location evidence="1">Golgi apparatus</location>
    </subcellularLocation>
</comment>
<feature type="compositionally biased region" description="Basic and acidic residues" evidence="5">
    <location>
        <begin position="692"/>
        <end position="706"/>
    </location>
</feature>
<feature type="coiled-coil region" evidence="4">
    <location>
        <begin position="1435"/>
        <end position="1514"/>
    </location>
</feature>
<feature type="coiled-coil region" evidence="4">
    <location>
        <begin position="914"/>
        <end position="1184"/>
    </location>
</feature>
<feature type="region of interest" description="Disordered" evidence="5">
    <location>
        <begin position="32"/>
        <end position="61"/>
    </location>
</feature>
<feature type="region of interest" description="Disordered" evidence="5">
    <location>
        <begin position="575"/>
        <end position="596"/>
    </location>
</feature>
<feature type="region of interest" description="Disordered" evidence="5">
    <location>
        <begin position="836"/>
        <end position="862"/>
    </location>
</feature>
<feature type="compositionally biased region" description="Low complexity" evidence="5">
    <location>
        <begin position="150"/>
        <end position="169"/>
    </location>
</feature>
<dbReference type="InterPro" id="IPR022092">
    <property type="entry name" value="TMF_DNA-bd"/>
</dbReference>
<feature type="region of interest" description="Disordered" evidence="5">
    <location>
        <begin position="643"/>
        <end position="666"/>
    </location>
</feature>
<feature type="compositionally biased region" description="Basic and acidic residues" evidence="5">
    <location>
        <begin position="643"/>
        <end position="658"/>
    </location>
</feature>
<feature type="coiled-coil region" evidence="4">
    <location>
        <begin position="1295"/>
        <end position="1322"/>
    </location>
</feature>
<feature type="region of interest" description="Disordered" evidence="5">
    <location>
        <begin position="73"/>
        <end position="103"/>
    </location>
</feature>
<feature type="region of interest" description="Disordered" evidence="5">
    <location>
        <begin position="1348"/>
        <end position="1371"/>
    </location>
</feature>
<evidence type="ECO:0000313" key="7">
    <source>
        <dbReference type="EMBL" id="JAI60845.1"/>
    </source>
</evidence>
<feature type="region of interest" description="Disordered" evidence="5">
    <location>
        <begin position="430"/>
        <end position="453"/>
    </location>
</feature>
<sequence length="1518" mass="164978">MSWFDAAGLTSLAKSALKEAQRTIDKALDIEENEENILPPTTLPVMPSAQPSKGLQEKLKDESESFFASFGLDKKKSPLTPVNSPVDSSEGKPATKDGGKAPAHIVGSLWGSFTGSFFENSEVPKETLQHDDGVAASSDSPSKKSIVATQPPRSSASLPSLQLASSPVSTQPRTATLQECATQAKVSQQEKADKGQGTAESSEDRSRDVEGEWGWGWESGLMVSSDHQHHLEGTFNTAVGEIEEREDSLVDDTIDEEGFAKSRLVVGSVESDAGGFVRQESQGSLSGRSVDLDVPVAISEDVFQEEGHIPATSCFEIEPDNSDSVVSYVEEWTDARTTSTTTIATTATVSCANSEVNTPESIVVLTSESNSPDDGEAAACASSATAAEKMKHVVTCVPLKPSPISSPDSIEVLGSSSLLTSPSSIEVLTDVSSSDSSPSHLDSCNNTLVQDLSPPPGIVNVQPTLHKITDNDAHTLVETSAEQNQCHQKAKAIEGDKTNQINKEESLPTDSVHKLDLRSVSLQDTGNTSDTTAPPTTLSLSLCKGQESSNLASASLIALVDSAPSRPARQIATVHDAETSTACHASQTDGLPTTEEHTVVEEGDITIPPATALDVSVESGGSSDTITASIDSTQMVWSVSRGVEPESMERPVDSDMHESSTSGSGGSVVRCLLEEAMGDEEAVSGASSSSPPEREHSPSSSERSEALKVGSGHTSGHSSGDEVETTTSSDIEVISSPSLDGSTAVSRGTSAATSRVWATAQRGLRSFLNDRSESSASDSSSNHKKTNSERVETVPSSMTTSFTSISESEGEMFNLGPASLIIDPASITQVLQGQSHFVKGHRRNQSNFSETSESSSENHSSEVDKLIKKVAQLTEVLEARETKVLELSQVNAALQDTNLRLKAHVEDLEGGSGMEATESLREEFTQRLVTMERKFQQALREKENTKKLLEEARAEAATRLSSAEVARYQEERDTVIRELREEGEKLSKQQLNYSNIIKKLRSKEKENETTIKTQKDKLEEQSRDLERLRKQLSAKEDMERRQIDAVCQLNTTNQRLEQAVKDVAAENAELEGKMTVLKSALDTAYREMAELKREVAACDAQAQEQVLSAEVGVQRRLEATLAEAQEQARREQVALMAQVVELQEALSQCESQANRKERQLRADNAELQQRVAEAEARAEEMSGAVSAATRPLLRQMENLQATHSSQQASWESLETSLTQRLNETLTAAAASTEKERAMREQYAELAANTAALQTQVTNLRAENARLSSELNITTTKLESLSESRIKENIQIEALKTSFAEEIAEVKRERDSFEQQLEMEKTAVAAEKKKTIALQEQLKDRERKLAQLTASGTVESHASTPRSSPTPSLSRLSITGSLSESFTGYQWGQEEVFESGWSRGTSLYDSVRSNSTAAVDALTSQLRQREGEVHYLHSEITRYETQRESLAQELVSITSQVESLQSQIQDYQALKDQYADMEQKYNALLQMHGEKVEEVEELRLDLADVKEMYKAQIDQLLKK</sequence>
<feature type="compositionally biased region" description="Low complexity" evidence="5">
    <location>
        <begin position="1358"/>
        <end position="1371"/>
    </location>
</feature>
<keyword evidence="2" id="KW-0333">Golgi apparatus</keyword>
<feature type="region of interest" description="Disordered" evidence="5">
    <location>
        <begin position="678"/>
        <end position="755"/>
    </location>
</feature>
<dbReference type="InterPro" id="IPR052602">
    <property type="entry name" value="Growth_transcription_reg"/>
</dbReference>
<proteinExistence type="predicted"/>
<protein>
    <recommendedName>
        <fullName evidence="6">TATA element modulatory factor 1 TATA binding domain-containing protein</fullName>
    </recommendedName>
</protein>
<keyword evidence="3 4" id="KW-0175">Coiled coil</keyword>
<feature type="compositionally biased region" description="Basic and acidic residues" evidence="5">
    <location>
        <begin position="89"/>
        <end position="99"/>
    </location>
</feature>
<feature type="region of interest" description="Disordered" evidence="5">
    <location>
        <begin position="130"/>
        <end position="210"/>
    </location>
</feature>
<evidence type="ECO:0000259" key="6">
    <source>
        <dbReference type="Pfam" id="PF12325"/>
    </source>
</evidence>
<feature type="compositionally biased region" description="Polar residues" evidence="5">
    <location>
        <begin position="1348"/>
        <end position="1357"/>
    </location>
</feature>
<evidence type="ECO:0000256" key="5">
    <source>
        <dbReference type="SAM" id="MobiDB-lite"/>
    </source>
</evidence>
<feature type="compositionally biased region" description="Polar residues" evidence="5">
    <location>
        <begin position="725"/>
        <end position="753"/>
    </location>
</feature>